<sequence>MTSFNHGRFLEELAHLVRSHPIESDLLLARSALMWLSVAQRPLRAHELWIALQIEESKDTEHLERLLSESAYVDEQKAVASLRSLLGGLISTKPDANDSNRVHITVCDPELRTFLSHMGGPGIPEPIMSLAFSTAQAHILVASVCMVICSLTTLHLAHVHDDTIASSLVLYAWAHWNTHLSLSGYTLDNDNAAGLADPMIYAVCTDVLVFLLALNDFVTGPVAFSVIHDRARCTALVKEVQLALAKHLGQMHLVGALVEQSDYCKIMQTARKIFEASGKASGTSGPMPGNPSTALTAAPAKSKVETLQVDRLLNRTRHLFDANTCGMIQCFADVARGLRCLSMLLAQTPLHEELLKEYSTGWSPLDILVNAANWMEAVASYPYWDELSTAGSSNPLIITDTSDPNYDTALLVLSRLRKDGSPPPKKDSNPASAQMAANASEKHPGFGIPPLRWNAARLAYKLKSFRKRGILGATFTINDPRRLHARTSSFASFPIELTGSSGAAHLSSPFDKLSHHLSPLIPRSLHRFQRRYINPVLTYLASSSMVISVDSFSSGAFSGGQTGNWPKLKAALLIDGYRTAFTLFLIAVVVNHIRSLLFPWFGQWMWYTPLEDLRLALSNPDVFLEKSLSYSWGWVVFTYAQKWVYEIAGICLIAVVAGGDAQRVPQAMLNGAADRDPATRGTGRPAPAVLVWLERLMAAAKVGYVAWVLGSVGYILGRWLNTAAWVVAYYKLLAGGDAEHIALGNVLKANWTKVPLTVWQLVHYLKNAIWPLMWGSLFCAVIGQPGLLIVVLGVTGVVTALIKYRSTFYIALEISGVFVVAGFVLLTASLMVLEFFDDPLGLKLSTSLARTRGTQVRSVLPQGAGSRTQILWRKAALPVRRPSRPPSSQAASAGTGQGAVVTNVGQKDD</sequence>
<comment type="caution">
    <text evidence="3">The sequence shown here is derived from an EMBL/GenBank/DDBJ whole genome shotgun (WGS) entry which is preliminary data.</text>
</comment>
<feature type="transmembrane region" description="Helical" evidence="2">
    <location>
        <begin position="772"/>
        <end position="802"/>
    </location>
</feature>
<evidence type="ECO:0000256" key="1">
    <source>
        <dbReference type="SAM" id="MobiDB-lite"/>
    </source>
</evidence>
<dbReference type="RefSeq" id="XP_070919993.1">
    <property type="nucleotide sequence ID" value="XM_071063892.1"/>
</dbReference>
<feature type="transmembrane region" description="Helical" evidence="2">
    <location>
        <begin position="809"/>
        <end position="833"/>
    </location>
</feature>
<keyword evidence="2" id="KW-0812">Transmembrane</keyword>
<accession>A0ABQ0GKG9</accession>
<reference evidence="3 4" key="1">
    <citation type="submission" date="2024-09" db="EMBL/GenBank/DDBJ databases">
        <title>Itraconazole resistance in Madurella fahalii resulting from another homologue of gene encoding cytochrome P450 14-alpha sterol demethylase (CYP51).</title>
        <authorList>
            <person name="Yoshioka I."/>
            <person name="Fahal A.H."/>
            <person name="Kaneko S."/>
            <person name="Yaguchi T."/>
        </authorList>
    </citation>
    <scope>NUCLEOTIDE SEQUENCE [LARGE SCALE GENOMIC DNA]</scope>
    <source>
        <strain evidence="3 4">IFM 68171</strain>
    </source>
</reference>
<organism evidence="3 4">
    <name type="scientific">Madurella fahalii</name>
    <dbReference type="NCBI Taxonomy" id="1157608"/>
    <lineage>
        <taxon>Eukaryota</taxon>
        <taxon>Fungi</taxon>
        <taxon>Dikarya</taxon>
        <taxon>Ascomycota</taxon>
        <taxon>Pezizomycotina</taxon>
        <taxon>Sordariomycetes</taxon>
        <taxon>Sordariomycetidae</taxon>
        <taxon>Sordariales</taxon>
        <taxon>Sordariales incertae sedis</taxon>
        <taxon>Madurella</taxon>
    </lineage>
</organism>
<keyword evidence="2" id="KW-1133">Transmembrane helix</keyword>
<protein>
    <submittedName>
        <fullName evidence="3">Uncharacterized protein</fullName>
    </submittedName>
</protein>
<feature type="region of interest" description="Disordered" evidence="1">
    <location>
        <begin position="880"/>
        <end position="909"/>
    </location>
</feature>
<dbReference type="EMBL" id="BAAFSV010000004">
    <property type="protein sequence ID" value="GAB1318262.1"/>
    <property type="molecule type" value="Genomic_DNA"/>
</dbReference>
<feature type="region of interest" description="Disordered" evidence="1">
    <location>
        <begin position="417"/>
        <end position="443"/>
    </location>
</feature>
<keyword evidence="2" id="KW-0472">Membrane</keyword>
<evidence type="ECO:0000313" key="4">
    <source>
        <dbReference type="Proteomes" id="UP001628179"/>
    </source>
</evidence>
<evidence type="ECO:0000313" key="3">
    <source>
        <dbReference type="EMBL" id="GAB1318262.1"/>
    </source>
</evidence>
<dbReference type="GeneID" id="98179215"/>
<feature type="transmembrane region" description="Helical" evidence="2">
    <location>
        <begin position="702"/>
        <end position="720"/>
    </location>
</feature>
<feature type="compositionally biased region" description="Low complexity" evidence="1">
    <location>
        <begin position="880"/>
        <end position="902"/>
    </location>
</feature>
<name>A0ABQ0GKG9_9PEZI</name>
<gene>
    <name evidence="3" type="ORF">MFIFM68171_08472</name>
</gene>
<proteinExistence type="predicted"/>
<keyword evidence="4" id="KW-1185">Reference proteome</keyword>
<dbReference type="Proteomes" id="UP001628179">
    <property type="component" value="Unassembled WGS sequence"/>
</dbReference>
<evidence type="ECO:0000256" key="2">
    <source>
        <dbReference type="SAM" id="Phobius"/>
    </source>
</evidence>
<feature type="transmembrane region" description="Helical" evidence="2">
    <location>
        <begin position="577"/>
        <end position="597"/>
    </location>
</feature>
<feature type="compositionally biased region" description="Basic and acidic residues" evidence="1">
    <location>
        <begin position="417"/>
        <end position="428"/>
    </location>
</feature>